<dbReference type="EMBL" id="CP036526">
    <property type="protein sequence ID" value="QDT09059.1"/>
    <property type="molecule type" value="Genomic_DNA"/>
</dbReference>
<keyword evidence="5" id="KW-0732">Signal</keyword>
<feature type="repeat" description="TPR" evidence="3">
    <location>
        <begin position="1072"/>
        <end position="1105"/>
    </location>
</feature>
<dbReference type="PANTHER" id="PTHR44858:SF1">
    <property type="entry name" value="UDP-N-ACETYLGLUCOSAMINE--PEPTIDE N-ACETYLGLUCOSAMINYLTRANSFERASE SPINDLY-RELATED"/>
    <property type="match status" value="1"/>
</dbReference>
<dbReference type="InterPro" id="IPR050498">
    <property type="entry name" value="Ycf3"/>
</dbReference>
<dbReference type="GO" id="GO:0046813">
    <property type="term" value="P:receptor-mediated virion attachment to host cell"/>
    <property type="evidence" value="ECO:0007669"/>
    <property type="project" value="TreeGrafter"/>
</dbReference>
<dbReference type="Pfam" id="PF13432">
    <property type="entry name" value="TPR_16"/>
    <property type="match status" value="3"/>
</dbReference>
<evidence type="ECO:0000256" key="3">
    <source>
        <dbReference type="PROSITE-ProRule" id="PRU00339"/>
    </source>
</evidence>
<dbReference type="GO" id="GO:0009279">
    <property type="term" value="C:cell outer membrane"/>
    <property type="evidence" value="ECO:0007669"/>
    <property type="project" value="TreeGrafter"/>
</dbReference>
<feature type="repeat" description="TPR" evidence="3">
    <location>
        <begin position="902"/>
        <end position="935"/>
    </location>
</feature>
<proteinExistence type="predicted"/>
<dbReference type="RefSeq" id="WP_419189679.1">
    <property type="nucleotide sequence ID" value="NZ_CP036526.1"/>
</dbReference>
<dbReference type="InterPro" id="IPR019734">
    <property type="entry name" value="TPR_rpt"/>
</dbReference>
<dbReference type="InterPro" id="IPR011453">
    <property type="entry name" value="DUF1559"/>
</dbReference>
<dbReference type="Pfam" id="PF13414">
    <property type="entry name" value="TPR_11"/>
    <property type="match status" value="1"/>
</dbReference>
<feature type="repeat" description="TPR" evidence="3">
    <location>
        <begin position="970"/>
        <end position="1003"/>
    </location>
</feature>
<keyword evidence="8" id="KW-1185">Reference proteome</keyword>
<keyword evidence="7" id="KW-0449">Lipoprotein</keyword>
<dbReference type="SUPFAM" id="SSF48452">
    <property type="entry name" value="TPR-like"/>
    <property type="match status" value="2"/>
</dbReference>
<organism evidence="7 8">
    <name type="scientific">Stieleria marina</name>
    <dbReference type="NCBI Taxonomy" id="1930275"/>
    <lineage>
        <taxon>Bacteria</taxon>
        <taxon>Pseudomonadati</taxon>
        <taxon>Planctomycetota</taxon>
        <taxon>Planctomycetia</taxon>
        <taxon>Pirellulales</taxon>
        <taxon>Pirellulaceae</taxon>
        <taxon>Stieleria</taxon>
    </lineage>
</organism>
<feature type="repeat" description="TPR" evidence="3">
    <location>
        <begin position="1106"/>
        <end position="1139"/>
    </location>
</feature>
<dbReference type="Gene3D" id="1.25.40.10">
    <property type="entry name" value="Tetratricopeptide repeat domain"/>
    <property type="match status" value="4"/>
</dbReference>
<gene>
    <name evidence="7" type="ORF">K239x_10020</name>
</gene>
<name>A0A517NPL7_9BACT</name>
<feature type="chain" id="PRO_5021892433" evidence="5">
    <location>
        <begin position="26"/>
        <end position="1302"/>
    </location>
</feature>
<dbReference type="Pfam" id="PF07596">
    <property type="entry name" value="SBP_bac_10"/>
    <property type="match status" value="1"/>
</dbReference>
<dbReference type="PANTHER" id="PTHR44858">
    <property type="entry name" value="TETRATRICOPEPTIDE REPEAT PROTEIN 6"/>
    <property type="match status" value="1"/>
</dbReference>
<dbReference type="InterPro" id="IPR021787">
    <property type="entry name" value="DUF3352"/>
</dbReference>
<evidence type="ECO:0000256" key="2">
    <source>
        <dbReference type="ARBA" id="ARBA00022803"/>
    </source>
</evidence>
<dbReference type="Pfam" id="PF13374">
    <property type="entry name" value="TPR_10"/>
    <property type="match status" value="1"/>
</dbReference>
<evidence type="ECO:0000313" key="7">
    <source>
        <dbReference type="EMBL" id="QDT09059.1"/>
    </source>
</evidence>
<keyword evidence="2 3" id="KW-0802">TPR repeat</keyword>
<keyword evidence="1" id="KW-0677">Repeat</keyword>
<evidence type="ECO:0000256" key="5">
    <source>
        <dbReference type="SAM" id="SignalP"/>
    </source>
</evidence>
<dbReference type="Pfam" id="PF11832">
    <property type="entry name" value="DUF3352"/>
    <property type="match status" value="1"/>
</dbReference>
<feature type="signal peptide" evidence="5">
    <location>
        <begin position="1"/>
        <end position="25"/>
    </location>
</feature>
<protein>
    <submittedName>
        <fullName evidence="7">Lipoprotein NlpI</fullName>
    </submittedName>
</protein>
<feature type="region of interest" description="Disordered" evidence="4">
    <location>
        <begin position="809"/>
        <end position="840"/>
    </location>
</feature>
<evidence type="ECO:0000256" key="1">
    <source>
        <dbReference type="ARBA" id="ARBA00022737"/>
    </source>
</evidence>
<sequence length="1302" mass="142767" precursor="true">MFSQVKLQFAIACIVATMTTSVTHAQDGYLFGGVAAGGLSQGLPLGIPPSPGDTRMLSVPPDDVGAYVTWSRVVAPQANSKNRTERLLAEPEIQALFGHVMKNYRDAAIRVGKKDPSAGAIAVIGSQFLNAILSHETALYLRINEGSLAGGLVCDLGEDAGQLNLALRSLAKMSGDQLVPSVLETLDVYSFKDAPLPAQVTIGNRFMILAVGENELATIISRLKTPAGGQTSVASWLKTARKQVDVPRLANLSFVNVQHFAKALNGGSQMPPELAALDIDGLRSMVCATGLDENGIVVRTHFDCDDALLNKLKQWGGTLQDSDAALVPADATLWSALKYNAMATTESAMQAFELIEPGANEQIEEFVREATGVDLREELIPALGDSIQFYSSPSEGGRLLTGWTGAIKLNDQSVFEKAIEKLQGRLAEAGVPFRIQSREVSGKTVSYLTNQRPQGRYRRGPGLGLVPAWCLDDNRLIVSTFPQNIYALLDRTSQSDNTKPVFGDDHLSGAARIQLNEKAIAEIAYPFLQIGAALAISELDDDLTQLVEIDYGFLPSLPTVTKHMSAASLTVQLDDGIDLVRRQTLPPTGAATVVMGVLIADPLDDLITASIDKSNPVRAVSRQMRNLLFAIQDHNDFNGGLPTDIRSAEGKRLLSWRVELLPMLGEQSLYEQFKRDQPWDSPANRPLINKMPGVFRSIDTKEAIGKTSYLAVRHPKSSMPSDQKLNMKRFDFKKGETVMLLEASDAEAVEWTKPQDLTYQDGSNLSLHLRQRDQGLVIGFANGAVKTVSVPISTEGWATLVKREESDFVPVTDKQTESKPDEDAAPAALPTAATRDESTEMPVDAAIGNSLPAMTLLNPIPIGSPLANESSLARAKELEKAGKFWEAIIEYTKVTVADPNHFRANLGLAGAKYELKQYKEAEEAFAKCIQLQPKDHRSYLGHGMSVWVQDRNEDSLPFFEQAFKIEPASAKAWLYHGLANNSLGNHEQAIASLTKSLDLDPAQWLGTYMRANAYYALKRNPEAIVDYSKAIQLQPKSSEPYLYRAFVYRRLGESKKAIADFTSRLKSNPLDKTALEYRGDEYLANGQPKLAVRDYDSLIGLDPDHVAALRGRGSALIDMEDYEQSVAAYTRVIAMEPTKYDFANRAIGWKELDRFDNAVDDYTSALKLDPKYGYALTWRASAYMTLKRFTLSKADFESAVAVVGEDDSDLLGNFSWLLAACPDDQIRDGQLALKYATKASEATEWKEAWIIDNVAAAHAELGNFKEAIRFAQKAMEVATSDSVRDDIKTRLTEYQSNKPARF</sequence>
<evidence type="ECO:0000313" key="8">
    <source>
        <dbReference type="Proteomes" id="UP000319817"/>
    </source>
</evidence>
<reference evidence="7 8" key="1">
    <citation type="submission" date="2019-02" db="EMBL/GenBank/DDBJ databases">
        <title>Deep-cultivation of Planctomycetes and their phenomic and genomic characterization uncovers novel biology.</title>
        <authorList>
            <person name="Wiegand S."/>
            <person name="Jogler M."/>
            <person name="Boedeker C."/>
            <person name="Pinto D."/>
            <person name="Vollmers J."/>
            <person name="Rivas-Marin E."/>
            <person name="Kohn T."/>
            <person name="Peeters S.H."/>
            <person name="Heuer A."/>
            <person name="Rast P."/>
            <person name="Oberbeckmann S."/>
            <person name="Bunk B."/>
            <person name="Jeske O."/>
            <person name="Meyerdierks A."/>
            <person name="Storesund J.E."/>
            <person name="Kallscheuer N."/>
            <person name="Luecker S."/>
            <person name="Lage O.M."/>
            <person name="Pohl T."/>
            <person name="Merkel B.J."/>
            <person name="Hornburger P."/>
            <person name="Mueller R.-W."/>
            <person name="Bruemmer F."/>
            <person name="Labrenz M."/>
            <person name="Spormann A.M."/>
            <person name="Op den Camp H."/>
            <person name="Overmann J."/>
            <person name="Amann R."/>
            <person name="Jetten M.S.M."/>
            <person name="Mascher T."/>
            <person name="Medema M.H."/>
            <person name="Devos D.P."/>
            <person name="Kaster A.-K."/>
            <person name="Ovreas L."/>
            <person name="Rohde M."/>
            <person name="Galperin M.Y."/>
            <person name="Jogler C."/>
        </authorList>
    </citation>
    <scope>NUCLEOTIDE SEQUENCE [LARGE SCALE GENOMIC DNA]</scope>
    <source>
        <strain evidence="7 8">K23_9</strain>
    </source>
</reference>
<dbReference type="PROSITE" id="PS50005">
    <property type="entry name" value="TPR"/>
    <property type="match status" value="4"/>
</dbReference>
<dbReference type="SMART" id="SM00028">
    <property type="entry name" value="TPR"/>
    <property type="match status" value="11"/>
</dbReference>
<dbReference type="Proteomes" id="UP000319817">
    <property type="component" value="Chromosome"/>
</dbReference>
<feature type="domain" description="DUF1559" evidence="6">
    <location>
        <begin position="621"/>
        <end position="689"/>
    </location>
</feature>
<dbReference type="InterPro" id="IPR011990">
    <property type="entry name" value="TPR-like_helical_dom_sf"/>
</dbReference>
<evidence type="ECO:0000256" key="4">
    <source>
        <dbReference type="SAM" id="MobiDB-lite"/>
    </source>
</evidence>
<evidence type="ECO:0000259" key="6">
    <source>
        <dbReference type="Pfam" id="PF07596"/>
    </source>
</evidence>
<accession>A0A517NPL7</accession>